<feature type="repeat" description="RCC1" evidence="3">
    <location>
        <begin position="150"/>
        <end position="213"/>
    </location>
</feature>
<dbReference type="Proteomes" id="UP000243876">
    <property type="component" value="Unassembled WGS sequence"/>
</dbReference>
<dbReference type="PROSITE" id="PS00626">
    <property type="entry name" value="RCC1_2"/>
    <property type="match status" value="1"/>
</dbReference>
<dbReference type="GO" id="GO:0005737">
    <property type="term" value="C:cytoplasm"/>
    <property type="evidence" value="ECO:0007669"/>
    <property type="project" value="TreeGrafter"/>
</dbReference>
<feature type="compositionally biased region" description="Low complexity" evidence="4">
    <location>
        <begin position="1"/>
        <end position="21"/>
    </location>
</feature>
<dbReference type="Pfam" id="PF25390">
    <property type="entry name" value="WD40_RLD"/>
    <property type="match status" value="1"/>
</dbReference>
<feature type="region of interest" description="Disordered" evidence="4">
    <location>
        <begin position="1"/>
        <end position="118"/>
    </location>
</feature>
<feature type="compositionally biased region" description="Pro residues" evidence="4">
    <location>
        <begin position="31"/>
        <end position="40"/>
    </location>
</feature>
<gene>
    <name evidence="6" type="primary">SPOSA6832_01629</name>
</gene>
<dbReference type="AlphaFoldDB" id="A0A0D6EJV8"/>
<dbReference type="OrthoDB" id="61110at2759"/>
<feature type="compositionally biased region" description="Basic residues" evidence="4">
    <location>
        <begin position="41"/>
        <end position="52"/>
    </location>
</feature>
<keyword evidence="7" id="KW-1185">Reference proteome</keyword>
<dbReference type="SUPFAM" id="SSF50985">
    <property type="entry name" value="RCC1/BLIP-II"/>
    <property type="match status" value="1"/>
</dbReference>
<dbReference type="GO" id="GO:0005085">
    <property type="term" value="F:guanyl-nucleotide exchange factor activity"/>
    <property type="evidence" value="ECO:0007669"/>
    <property type="project" value="TreeGrafter"/>
</dbReference>
<evidence type="ECO:0000313" key="7">
    <source>
        <dbReference type="Proteomes" id="UP000243876"/>
    </source>
</evidence>
<dbReference type="PROSITE" id="PS00625">
    <property type="entry name" value="RCC1_1"/>
    <property type="match status" value="1"/>
</dbReference>
<feature type="compositionally biased region" description="Acidic residues" evidence="4">
    <location>
        <begin position="60"/>
        <end position="74"/>
    </location>
</feature>
<keyword evidence="1" id="KW-0344">Guanine-nucleotide releasing factor</keyword>
<feature type="repeat" description="RCC1" evidence="3">
    <location>
        <begin position="592"/>
        <end position="646"/>
    </location>
</feature>
<sequence length="727" mass="77468">MTGARSASVSSASGAPAVTGTPRRSSRVSQAPPPNVAPKNPPKKVVKGRGKRAASVASDISEEEDEESEEDGEESTSASGGKKRKAPSSSKGAAPKKKTTAAARAIKPKPRRTPITGLNPLPSRFELFPSHSAFPSLSLPALLAPEIAPRAVFVFGNGDMGQHGLGVDVLDEIKRPRRQATVQKKIDEREQGWEGGVADLVAGGMHTLAVDGEGRVWSWGINDNAALGRVTTIPDVEAEELETNPMMVEGLSSDQEDPFKAVRVAAGDSVSLAISEEGEVRAWGSFRASEGLLGFDGSAGSSLTQLHPTALKNLEKHTVVQIACGDDHFLALTSTGFVFACGNGEQNQLGRKIVQRHKTHGLTPERLALKNIVLVGSGSYHSFAVDKSGEVYAWGLNSYHQTGVSDDDGGWADVISTPTIVSSLSPSEHGGAKVVQIVGGTHHSLFLFDNGEVWACGRSDGHEVGLKDDHPEMVESAKRKEQALKERAEREKEELAARHGEDGTTVTAMNEDGKTLTSEQAALAAQAAAAKGVPLPNDYVPVPVRIVFPLEPKENDPALKADDFDSDVETEETQIVQLAAGTRHNFAVSARGYVYSWGVGTSSQLGQGNVEEVDDGPRRIWNTALSNVRVVRAETGGQHSVVVGVDRDAEEKYEVRRKQQEEEAKQKKEEEEAAAKKAAEDSEGEKMEVDADAAKPNGDDEVKENGQAASEEKTDGEESEKAVATEE</sequence>
<feature type="repeat" description="RCC1" evidence="3">
    <location>
        <begin position="278"/>
        <end position="335"/>
    </location>
</feature>
<dbReference type="InterPro" id="IPR009091">
    <property type="entry name" value="RCC1/BLIP-II"/>
</dbReference>
<evidence type="ECO:0000256" key="1">
    <source>
        <dbReference type="ARBA" id="ARBA00022658"/>
    </source>
</evidence>
<feature type="repeat" description="RCC1" evidence="3">
    <location>
        <begin position="214"/>
        <end position="277"/>
    </location>
</feature>
<evidence type="ECO:0000259" key="5">
    <source>
        <dbReference type="Pfam" id="PF25390"/>
    </source>
</evidence>
<dbReference type="PANTHER" id="PTHR45982:SF1">
    <property type="entry name" value="REGULATOR OF CHROMOSOME CONDENSATION"/>
    <property type="match status" value="1"/>
</dbReference>
<evidence type="ECO:0000313" key="6">
    <source>
        <dbReference type="EMBL" id="CEQ40038.1"/>
    </source>
</evidence>
<dbReference type="PANTHER" id="PTHR45982">
    <property type="entry name" value="REGULATOR OF CHROMOSOME CONDENSATION"/>
    <property type="match status" value="1"/>
</dbReference>
<feature type="compositionally biased region" description="Basic and acidic residues" evidence="4">
    <location>
        <begin position="653"/>
        <end position="704"/>
    </location>
</feature>
<reference evidence="7" key="1">
    <citation type="submission" date="2015-02" db="EMBL/GenBank/DDBJ databases">
        <authorList>
            <person name="Gon?alves P."/>
        </authorList>
    </citation>
    <scope>NUCLEOTIDE SEQUENCE [LARGE SCALE GENOMIC DNA]</scope>
</reference>
<dbReference type="InterPro" id="IPR000408">
    <property type="entry name" value="Reg_chr_condens"/>
</dbReference>
<dbReference type="InterPro" id="IPR051553">
    <property type="entry name" value="Ran_GTPase-activating"/>
</dbReference>
<proteinExistence type="predicted"/>
<feature type="domain" description="RCC1-like" evidence="5">
    <location>
        <begin position="152"/>
        <end position="642"/>
    </location>
</feature>
<evidence type="ECO:0000256" key="2">
    <source>
        <dbReference type="ARBA" id="ARBA00022737"/>
    </source>
</evidence>
<evidence type="ECO:0000256" key="3">
    <source>
        <dbReference type="PROSITE-ProRule" id="PRU00235"/>
    </source>
</evidence>
<feature type="repeat" description="RCC1" evidence="3">
    <location>
        <begin position="336"/>
        <end position="388"/>
    </location>
</feature>
<protein>
    <submittedName>
        <fullName evidence="6">SPOSA6832_01629-mRNA-1:cds</fullName>
    </submittedName>
</protein>
<feature type="region of interest" description="Disordered" evidence="4">
    <location>
        <begin position="653"/>
        <end position="727"/>
    </location>
</feature>
<dbReference type="InterPro" id="IPR058923">
    <property type="entry name" value="RCC1-like_dom"/>
</dbReference>
<accession>A0A0D6EJV8</accession>
<dbReference type="PRINTS" id="PR00633">
    <property type="entry name" value="RCCNDNSATION"/>
</dbReference>
<dbReference type="PROSITE" id="PS50012">
    <property type="entry name" value="RCC1_3"/>
    <property type="match status" value="6"/>
</dbReference>
<name>A0A0D6EJV8_SPOSA</name>
<dbReference type="EMBL" id="CENE01000005">
    <property type="protein sequence ID" value="CEQ40038.1"/>
    <property type="molecule type" value="Genomic_DNA"/>
</dbReference>
<feature type="repeat" description="RCC1" evidence="3">
    <location>
        <begin position="389"/>
        <end position="450"/>
    </location>
</feature>
<keyword evidence="2" id="KW-0677">Repeat</keyword>
<evidence type="ECO:0000256" key="4">
    <source>
        <dbReference type="SAM" id="MobiDB-lite"/>
    </source>
</evidence>
<organism evidence="6 7">
    <name type="scientific">Sporidiobolus salmonicolor</name>
    <name type="common">Yeast-like fungus</name>
    <name type="synonym">Sporobolomyces salmonicolor</name>
    <dbReference type="NCBI Taxonomy" id="5005"/>
    <lineage>
        <taxon>Eukaryota</taxon>
        <taxon>Fungi</taxon>
        <taxon>Dikarya</taxon>
        <taxon>Basidiomycota</taxon>
        <taxon>Pucciniomycotina</taxon>
        <taxon>Microbotryomycetes</taxon>
        <taxon>Sporidiobolales</taxon>
        <taxon>Sporidiobolaceae</taxon>
        <taxon>Sporobolomyces</taxon>
    </lineage>
</organism>
<dbReference type="Gene3D" id="2.130.10.30">
    <property type="entry name" value="Regulator of chromosome condensation 1/beta-lactamase-inhibitor protein II"/>
    <property type="match status" value="1"/>
</dbReference>